<keyword evidence="2" id="KW-1185">Reference proteome</keyword>
<evidence type="ECO:0000313" key="1">
    <source>
        <dbReference type="EMBL" id="NTS65530.1"/>
    </source>
</evidence>
<organism evidence="1 2">
    <name type="scientific">Sphingomonas hominis</name>
    <dbReference type="NCBI Taxonomy" id="2741495"/>
    <lineage>
        <taxon>Bacteria</taxon>
        <taxon>Pseudomonadati</taxon>
        <taxon>Pseudomonadota</taxon>
        <taxon>Alphaproteobacteria</taxon>
        <taxon>Sphingomonadales</taxon>
        <taxon>Sphingomonadaceae</taxon>
        <taxon>Sphingomonas</taxon>
    </lineage>
</organism>
<comment type="caution">
    <text evidence="1">The sequence shown here is derived from an EMBL/GenBank/DDBJ whole genome shotgun (WGS) entry which is preliminary data.</text>
</comment>
<proteinExistence type="predicted"/>
<dbReference type="InterPro" id="IPR029058">
    <property type="entry name" value="AB_hydrolase_fold"/>
</dbReference>
<reference evidence="1 2" key="1">
    <citation type="submission" date="2020-06" db="EMBL/GenBank/DDBJ databases">
        <title>Sphingomonas hominis sp. nov., a member of the Sphingomonas, isolated from the hair of a 22-year-old girl.</title>
        <authorList>
            <person name="Zhang D.-F."/>
            <person name="Cui X.-W."/>
        </authorList>
    </citation>
    <scope>NUCLEOTIDE SEQUENCE [LARGE SCALE GENOMIC DNA]</scope>
    <source>
        <strain evidence="1 2">HHU CXW</strain>
    </source>
</reference>
<gene>
    <name evidence="1" type="ORF">HRV97_10190</name>
</gene>
<evidence type="ECO:0008006" key="3">
    <source>
        <dbReference type="Google" id="ProtNLM"/>
    </source>
</evidence>
<dbReference type="EMBL" id="JABULH010000004">
    <property type="protein sequence ID" value="NTS65530.1"/>
    <property type="molecule type" value="Genomic_DNA"/>
</dbReference>
<evidence type="ECO:0000313" key="2">
    <source>
        <dbReference type="Proteomes" id="UP000621447"/>
    </source>
</evidence>
<dbReference type="Proteomes" id="UP000621447">
    <property type="component" value="Unassembled WGS sequence"/>
</dbReference>
<dbReference type="Gene3D" id="3.40.50.1820">
    <property type="entry name" value="alpha/beta hydrolase"/>
    <property type="match status" value="1"/>
</dbReference>
<sequence>MTAGIDWALRENKRRGSRYFGRLDPDAIAVSGWSCGGVQALTIGSRDPRVKTIVLHNSGLFPPDAPKRPEMTLEKAALAHVRVPIIYILGGATDIAYANGSDDYARLRNVPAAKVSLNVGHQGTFFEPNGGCAAVIARTWLDWRLKNSARARAMFAGSNCTFCDDPAVEYLHKD</sequence>
<protein>
    <recommendedName>
        <fullName evidence="3">Dienelactone hydrolase domain-containing protein</fullName>
    </recommendedName>
</protein>
<name>A0ABX2JNX2_9SPHN</name>
<accession>A0ABX2JNX2</accession>
<dbReference type="SUPFAM" id="SSF53474">
    <property type="entry name" value="alpha/beta-Hydrolases"/>
    <property type="match status" value="1"/>
</dbReference>
<dbReference type="RefSeq" id="WP_174194180.1">
    <property type="nucleotide sequence ID" value="NZ_JABULH010000004.1"/>
</dbReference>